<gene>
    <name evidence="2" type="ORF">GRI36_02700</name>
</gene>
<organism evidence="2 3">
    <name type="scientific">Pontixanthobacter gangjinensis</name>
    <dbReference type="NCBI Taxonomy" id="1028742"/>
    <lineage>
        <taxon>Bacteria</taxon>
        <taxon>Pseudomonadati</taxon>
        <taxon>Pseudomonadota</taxon>
        <taxon>Alphaproteobacteria</taxon>
        <taxon>Sphingomonadales</taxon>
        <taxon>Erythrobacteraceae</taxon>
        <taxon>Pontixanthobacter</taxon>
    </lineage>
</organism>
<evidence type="ECO:0000313" key="3">
    <source>
        <dbReference type="Proteomes" id="UP000468943"/>
    </source>
</evidence>
<dbReference type="Gene3D" id="3.40.50.300">
    <property type="entry name" value="P-loop containing nucleotide triphosphate hydrolases"/>
    <property type="match status" value="1"/>
</dbReference>
<dbReference type="RefSeq" id="WP_160597066.1">
    <property type="nucleotide sequence ID" value="NZ_WTYS01000001.1"/>
</dbReference>
<sequence>MSGAAISGDRPLEAGGNDRLGFADVAARLATSLVDHASDKGLVVGVDGKWGSGKSSLLHLIEMELKELPAERKPSIINFRPWVIGNRDTLLASLFAALSDEMNRVELAAGDATGVSKQKAKTAAEALRKFVSGLGRTGAAIELVGDATAFTPIKWFGKGVTAIGNAVSAKPPEPPLSELKGKLVKALEELNHRFIVTIDDVDRLEPAEAIEVLRLARSVADFPNVTYLLCFDGEVLAKSIQHAAGVEDGRGFLEKIIQLTVMVPMPEAFRLRQWFSDELRRFAFTKNEDELSRLKGVIDFEGGRRLNTPRSVNRVLDSLRFFWPPIEAVGGDLADLVWLQLIRDGNPELYRWIEQYCATNAIMSLGTVRVDKVEKVAQHSALLATVPSGHFSDLTYRYYFSEPLPGADCDYNEEGGSFNLYQLVDEADRNAAIHARRLASPDHYRLYFALTGPKHALTQGDVDEFWEAAKVGASDIGKTLLRLHDVELHAGFGKADLLLERLKGADPERLTGEHCKPLLIAFSNYMDKAHEVRPMALDWVTTLWDRAEATTQVGIGRVDPADRNNTVKTMFEEGEAIGWLTSVMRRETFFHGRYGTRRKPESEWIFTAAELDLIFKAMLARFNAMSAEELLATSRPIDLLFAWRQAGDEDSPRALIEEYARTSEGLVEALEKMTSVRNSSDRGTRSVLTRQNVESFVNFDDARTRVKKLAASDDPLAPRAAKLSLAFDDNDSF</sequence>
<dbReference type="InterPro" id="IPR027417">
    <property type="entry name" value="P-loop_NTPase"/>
</dbReference>
<comment type="caution">
    <text evidence="2">The sequence shown here is derived from an EMBL/GenBank/DDBJ whole genome shotgun (WGS) entry which is preliminary data.</text>
</comment>
<dbReference type="AlphaFoldDB" id="A0A6I4SJD7"/>
<protein>
    <recommendedName>
        <fullName evidence="1">KAP NTPase domain-containing protein</fullName>
    </recommendedName>
</protein>
<dbReference type="InterPro" id="IPR011646">
    <property type="entry name" value="KAP_P-loop"/>
</dbReference>
<keyword evidence="3" id="KW-1185">Reference proteome</keyword>
<feature type="domain" description="KAP NTPase" evidence="1">
    <location>
        <begin position="23"/>
        <end position="320"/>
    </location>
</feature>
<dbReference type="OrthoDB" id="88903at2"/>
<dbReference type="Pfam" id="PF07693">
    <property type="entry name" value="KAP_NTPase"/>
    <property type="match status" value="1"/>
</dbReference>
<dbReference type="SUPFAM" id="SSF52540">
    <property type="entry name" value="P-loop containing nucleoside triphosphate hydrolases"/>
    <property type="match status" value="1"/>
</dbReference>
<dbReference type="PANTHER" id="PTHR22674:SF6">
    <property type="entry name" value="NTPASE KAP FAMILY P-LOOP DOMAIN-CONTAINING PROTEIN 1"/>
    <property type="match status" value="1"/>
</dbReference>
<dbReference type="InterPro" id="IPR052754">
    <property type="entry name" value="NTPase_KAP_P-loop"/>
</dbReference>
<dbReference type="EMBL" id="WTYS01000001">
    <property type="protein sequence ID" value="MXO55783.1"/>
    <property type="molecule type" value="Genomic_DNA"/>
</dbReference>
<dbReference type="PANTHER" id="PTHR22674">
    <property type="entry name" value="NTPASE, KAP FAMILY P-LOOP DOMAIN-CONTAINING 1"/>
    <property type="match status" value="1"/>
</dbReference>
<evidence type="ECO:0000313" key="2">
    <source>
        <dbReference type="EMBL" id="MXO55783.1"/>
    </source>
</evidence>
<dbReference type="Proteomes" id="UP000468943">
    <property type="component" value="Unassembled WGS sequence"/>
</dbReference>
<evidence type="ECO:0000259" key="1">
    <source>
        <dbReference type="Pfam" id="PF07693"/>
    </source>
</evidence>
<proteinExistence type="predicted"/>
<accession>A0A6I4SJD7</accession>
<reference evidence="2 3" key="1">
    <citation type="submission" date="2019-12" db="EMBL/GenBank/DDBJ databases">
        <title>Genomic-based taxomic classification of the family Erythrobacteraceae.</title>
        <authorList>
            <person name="Xu L."/>
        </authorList>
    </citation>
    <scope>NUCLEOTIDE SEQUENCE [LARGE SCALE GENOMIC DNA]</scope>
    <source>
        <strain evidence="2 3">JCM 17802</strain>
    </source>
</reference>
<name>A0A6I4SJD7_9SPHN</name>